<evidence type="ECO:0000256" key="1">
    <source>
        <dbReference type="ARBA" id="ARBA00004141"/>
    </source>
</evidence>
<comment type="subcellular location">
    <subcellularLocation>
        <location evidence="1">Membrane</location>
        <topology evidence="1">Multi-pass membrane protein</topology>
    </subcellularLocation>
</comment>
<dbReference type="InterPro" id="IPR006916">
    <property type="entry name" value="POPDC1-3"/>
</dbReference>
<gene>
    <name evidence="6" type="ORF">DIATSA_LOCUS3180</name>
</gene>
<dbReference type="PANTHER" id="PTHR12101">
    <property type="entry name" value="POPEYE DOMAIN CONTAINING PROTEIN"/>
    <property type="match status" value="1"/>
</dbReference>
<dbReference type="PANTHER" id="PTHR12101:SF30">
    <property type="entry name" value="POPEYE DOMAIN-CONTAINING PROTEIN 3-LIKE PROTEIN"/>
    <property type="match status" value="1"/>
</dbReference>
<keyword evidence="7" id="KW-1185">Reference proteome</keyword>
<evidence type="ECO:0000313" key="6">
    <source>
        <dbReference type="EMBL" id="CAG9785124.1"/>
    </source>
</evidence>
<accession>A0A9N9W9S6</accession>
<dbReference type="GO" id="GO:0042383">
    <property type="term" value="C:sarcolemma"/>
    <property type="evidence" value="ECO:0007669"/>
    <property type="project" value="TreeGrafter"/>
</dbReference>
<dbReference type="GO" id="GO:0007507">
    <property type="term" value="P:heart development"/>
    <property type="evidence" value="ECO:0007669"/>
    <property type="project" value="TreeGrafter"/>
</dbReference>
<dbReference type="Pfam" id="PF04831">
    <property type="entry name" value="POPDC1-3"/>
    <property type="match status" value="1"/>
</dbReference>
<dbReference type="GO" id="GO:0030552">
    <property type="term" value="F:cAMP binding"/>
    <property type="evidence" value="ECO:0007669"/>
    <property type="project" value="TreeGrafter"/>
</dbReference>
<dbReference type="GO" id="GO:0051146">
    <property type="term" value="P:striated muscle cell differentiation"/>
    <property type="evidence" value="ECO:0007669"/>
    <property type="project" value="TreeGrafter"/>
</dbReference>
<organism evidence="6 7">
    <name type="scientific">Diatraea saccharalis</name>
    <name type="common">sugarcane borer</name>
    <dbReference type="NCBI Taxonomy" id="40085"/>
    <lineage>
        <taxon>Eukaryota</taxon>
        <taxon>Metazoa</taxon>
        <taxon>Ecdysozoa</taxon>
        <taxon>Arthropoda</taxon>
        <taxon>Hexapoda</taxon>
        <taxon>Insecta</taxon>
        <taxon>Pterygota</taxon>
        <taxon>Neoptera</taxon>
        <taxon>Endopterygota</taxon>
        <taxon>Lepidoptera</taxon>
        <taxon>Glossata</taxon>
        <taxon>Ditrysia</taxon>
        <taxon>Pyraloidea</taxon>
        <taxon>Crambidae</taxon>
        <taxon>Crambinae</taxon>
        <taxon>Diatraea</taxon>
    </lineage>
</organism>
<feature type="domain" description="POPDC1-3" evidence="5">
    <location>
        <begin position="1"/>
        <end position="89"/>
    </location>
</feature>
<dbReference type="InterPro" id="IPR055272">
    <property type="entry name" value="POPDC1-3_dom"/>
</dbReference>
<sequence>MLYSIWAWHVICSPDAFSWNFGFVFLNLAQVVYLVYEMRPVKFDPELEEVYHTLFEPFKVTSFEINILNNCFHHILSISTVTRVFQNVFDVSKPLQVLLSVEHYS</sequence>
<evidence type="ECO:0000256" key="2">
    <source>
        <dbReference type="ARBA" id="ARBA00022692"/>
    </source>
</evidence>
<evidence type="ECO:0000256" key="4">
    <source>
        <dbReference type="ARBA" id="ARBA00023136"/>
    </source>
</evidence>
<evidence type="ECO:0000256" key="3">
    <source>
        <dbReference type="ARBA" id="ARBA00022989"/>
    </source>
</evidence>
<dbReference type="AlphaFoldDB" id="A0A9N9W9S6"/>
<dbReference type="OrthoDB" id="425611at2759"/>
<proteinExistence type="predicted"/>
<reference evidence="6" key="1">
    <citation type="submission" date="2021-12" db="EMBL/GenBank/DDBJ databases">
        <authorList>
            <person name="King R."/>
        </authorList>
    </citation>
    <scope>NUCLEOTIDE SEQUENCE</scope>
</reference>
<keyword evidence="4" id="KW-0472">Membrane</keyword>
<evidence type="ECO:0000313" key="7">
    <source>
        <dbReference type="Proteomes" id="UP001153714"/>
    </source>
</evidence>
<keyword evidence="2" id="KW-0812">Transmembrane</keyword>
<dbReference type="EMBL" id="OU893344">
    <property type="protein sequence ID" value="CAG9785124.1"/>
    <property type="molecule type" value="Genomic_DNA"/>
</dbReference>
<evidence type="ECO:0000259" key="5">
    <source>
        <dbReference type="Pfam" id="PF04831"/>
    </source>
</evidence>
<dbReference type="GO" id="GO:0042391">
    <property type="term" value="P:regulation of membrane potential"/>
    <property type="evidence" value="ECO:0007669"/>
    <property type="project" value="TreeGrafter"/>
</dbReference>
<protein>
    <recommendedName>
        <fullName evidence="5">POPDC1-3 domain-containing protein</fullName>
    </recommendedName>
</protein>
<keyword evidence="3" id="KW-1133">Transmembrane helix</keyword>
<name>A0A9N9W9S6_9NEOP</name>
<dbReference type="Proteomes" id="UP001153714">
    <property type="component" value="Chromosome 13"/>
</dbReference>
<reference evidence="6" key="2">
    <citation type="submission" date="2022-10" db="EMBL/GenBank/DDBJ databases">
        <authorList>
            <consortium name="ENA_rothamsted_submissions"/>
            <consortium name="culmorum"/>
            <person name="King R."/>
        </authorList>
    </citation>
    <scope>NUCLEOTIDE SEQUENCE</scope>
</reference>